<name>A0A5P9P358_9EURY</name>
<keyword evidence="1" id="KW-1133">Transmembrane helix</keyword>
<keyword evidence="1" id="KW-0472">Membrane</keyword>
<keyword evidence="1" id="KW-0812">Transmembrane</keyword>
<dbReference type="EMBL" id="CP045488">
    <property type="protein sequence ID" value="QFU82558.1"/>
    <property type="molecule type" value="Genomic_DNA"/>
</dbReference>
<dbReference type="RefSeq" id="WP_152940690.1">
    <property type="nucleotide sequence ID" value="NZ_CP045488.1"/>
</dbReference>
<feature type="transmembrane region" description="Helical" evidence="1">
    <location>
        <begin position="152"/>
        <end position="171"/>
    </location>
</feature>
<dbReference type="AlphaFoldDB" id="A0A5P9P358"/>
<proteinExistence type="predicted"/>
<sequence>MMATTHVFAGLAVVAPVAYALPDFAAPLAIGAILGGLAPDFDLVAAHRRTLHFPVAGLAVAVPAVGVAIAVPSSGTVAVAACAVSMWIHAASDALGGGPEMDPWNDQSDRAVYDHVRGRWLRPRRWIRYDGAPEDAALAVSLAVPALVVFDGWVQTVAAVCLAVSLAYTLVRRRLVTWLPDWLE</sequence>
<organism evidence="2 3">
    <name type="scientific">Natronorubrum aibiense</name>
    <dbReference type="NCBI Taxonomy" id="348826"/>
    <lineage>
        <taxon>Archaea</taxon>
        <taxon>Methanobacteriati</taxon>
        <taxon>Methanobacteriota</taxon>
        <taxon>Stenosarchaea group</taxon>
        <taxon>Halobacteria</taxon>
        <taxon>Halobacteriales</taxon>
        <taxon>Natrialbaceae</taxon>
        <taxon>Natronorubrum</taxon>
    </lineage>
</organism>
<feature type="transmembrane region" description="Helical" evidence="1">
    <location>
        <begin position="58"/>
        <end position="88"/>
    </location>
</feature>
<dbReference type="Proteomes" id="UP000326170">
    <property type="component" value="Chromosome"/>
</dbReference>
<evidence type="ECO:0000313" key="3">
    <source>
        <dbReference type="Proteomes" id="UP000326170"/>
    </source>
</evidence>
<dbReference type="OrthoDB" id="204671at2157"/>
<dbReference type="KEGG" id="nas:GCU68_08510"/>
<keyword evidence="3" id="KW-1185">Reference proteome</keyword>
<accession>A0A5P9P358</accession>
<evidence type="ECO:0000313" key="2">
    <source>
        <dbReference type="EMBL" id="QFU82558.1"/>
    </source>
</evidence>
<gene>
    <name evidence="2" type="ORF">GCU68_08510</name>
</gene>
<keyword evidence="2" id="KW-0378">Hydrolase</keyword>
<protein>
    <submittedName>
        <fullName evidence="2">Metal-dependent hydrolase</fullName>
    </submittedName>
</protein>
<reference evidence="2 3" key="1">
    <citation type="journal article" date="2007" name="Int. J. Syst. Evol. Microbiol.">
        <title>Natronorubrum sulfidifaciens sp. nov., an extremely haloalkaliphilic archaeon isolated from Aiding salt lake in Xin-Jiang, China.</title>
        <authorList>
            <person name="Cui H.L."/>
            <person name="Tohty D."/>
            <person name="Liu H.C."/>
            <person name="Liu S.J."/>
            <person name="Oren A."/>
            <person name="Zhou P.J."/>
        </authorList>
    </citation>
    <scope>NUCLEOTIDE SEQUENCE [LARGE SCALE GENOMIC DNA]</scope>
    <source>
        <strain evidence="2 3">7-3</strain>
    </source>
</reference>
<dbReference type="GeneID" id="42301082"/>
<dbReference type="GO" id="GO:0016787">
    <property type="term" value="F:hydrolase activity"/>
    <property type="evidence" value="ECO:0007669"/>
    <property type="project" value="UniProtKB-KW"/>
</dbReference>
<evidence type="ECO:0000256" key="1">
    <source>
        <dbReference type="SAM" id="Phobius"/>
    </source>
</evidence>